<keyword evidence="1" id="KW-0732">Signal</keyword>
<evidence type="ECO:0000313" key="2">
    <source>
        <dbReference type="EMBL" id="BDV43242.1"/>
    </source>
</evidence>
<gene>
    <name evidence="2" type="ORF">GURASL_21650</name>
</gene>
<keyword evidence="3" id="KW-1185">Reference proteome</keyword>
<name>A0ABM8ELP4_9BACT</name>
<dbReference type="Proteomes" id="UP001317705">
    <property type="component" value="Chromosome"/>
</dbReference>
<evidence type="ECO:0000313" key="3">
    <source>
        <dbReference type="Proteomes" id="UP001317705"/>
    </source>
</evidence>
<sequence length="212" mass="23828">MKNFFFSIMLVVLFTAGCTLKVIPQPVPQGVIDPADNSQTISKGGISVRVANADPQIISYNLEGTVSAFSVAIQNKTDREISFDNSSFLLLDDQGRQYQQLTPEKVKEYITKDSYYLLPYPYVGFYYLEDYEKVSSYTATDSQLPYYFEVYPQDIFTKALDARSIIPGATAVGLVYFRVDLPGIKEVKFLVYEKGTSKSAAADFAFPFIIKK</sequence>
<evidence type="ECO:0000256" key="1">
    <source>
        <dbReference type="SAM" id="SignalP"/>
    </source>
</evidence>
<accession>A0ABM8ELP4</accession>
<feature type="chain" id="PRO_5047473361" evidence="1">
    <location>
        <begin position="22"/>
        <end position="212"/>
    </location>
</feature>
<proteinExistence type="predicted"/>
<reference evidence="2 3" key="1">
    <citation type="submission" date="2022-12" db="EMBL/GenBank/DDBJ databases">
        <title>Polyphasic characterization of Geotalea uranireducens NIT-SL11 newly isolated from a complex of sewage sludge and microbially reduced graphene oxide.</title>
        <authorList>
            <person name="Xie L."/>
            <person name="Yoshida N."/>
            <person name="Meng L."/>
        </authorList>
    </citation>
    <scope>NUCLEOTIDE SEQUENCE [LARGE SCALE GENOMIC DNA]</scope>
    <source>
        <strain evidence="2 3">NIT-SL11</strain>
    </source>
</reference>
<protein>
    <submittedName>
        <fullName evidence="2">Lipoprotein</fullName>
    </submittedName>
</protein>
<dbReference type="RefSeq" id="WP_281999351.1">
    <property type="nucleotide sequence ID" value="NZ_AP027151.1"/>
</dbReference>
<feature type="signal peptide" evidence="1">
    <location>
        <begin position="1"/>
        <end position="21"/>
    </location>
</feature>
<organism evidence="2 3">
    <name type="scientific">Geotalea uraniireducens</name>
    <dbReference type="NCBI Taxonomy" id="351604"/>
    <lineage>
        <taxon>Bacteria</taxon>
        <taxon>Pseudomonadati</taxon>
        <taxon>Thermodesulfobacteriota</taxon>
        <taxon>Desulfuromonadia</taxon>
        <taxon>Geobacterales</taxon>
        <taxon>Geobacteraceae</taxon>
        <taxon>Geotalea</taxon>
    </lineage>
</organism>
<dbReference type="EMBL" id="AP027151">
    <property type="protein sequence ID" value="BDV43242.1"/>
    <property type="molecule type" value="Genomic_DNA"/>
</dbReference>
<dbReference type="PROSITE" id="PS51257">
    <property type="entry name" value="PROKAR_LIPOPROTEIN"/>
    <property type="match status" value="1"/>
</dbReference>
<keyword evidence="2" id="KW-0449">Lipoprotein</keyword>